<accession>A0ACC1CJ28</accession>
<organism evidence="1 2">
    <name type="scientific">Dendrolimus kikuchii</name>
    <dbReference type="NCBI Taxonomy" id="765133"/>
    <lineage>
        <taxon>Eukaryota</taxon>
        <taxon>Metazoa</taxon>
        <taxon>Ecdysozoa</taxon>
        <taxon>Arthropoda</taxon>
        <taxon>Hexapoda</taxon>
        <taxon>Insecta</taxon>
        <taxon>Pterygota</taxon>
        <taxon>Neoptera</taxon>
        <taxon>Endopterygota</taxon>
        <taxon>Lepidoptera</taxon>
        <taxon>Glossata</taxon>
        <taxon>Ditrysia</taxon>
        <taxon>Bombycoidea</taxon>
        <taxon>Lasiocampidae</taxon>
        <taxon>Dendrolimus</taxon>
    </lineage>
</organism>
<protein>
    <submittedName>
        <fullName evidence="1">Uncharacterized protein</fullName>
    </submittedName>
</protein>
<keyword evidence="2" id="KW-1185">Reference proteome</keyword>
<dbReference type="Proteomes" id="UP000824533">
    <property type="component" value="Linkage Group LG24"/>
</dbReference>
<dbReference type="EMBL" id="CM034410">
    <property type="protein sequence ID" value="KAJ0171538.1"/>
    <property type="molecule type" value="Genomic_DNA"/>
</dbReference>
<reference evidence="1 2" key="1">
    <citation type="journal article" date="2021" name="Front. Genet.">
        <title>Chromosome-Level Genome Assembly Reveals Significant Gene Expansion in the Toll and IMD Signaling Pathways of Dendrolimus kikuchii.</title>
        <authorList>
            <person name="Zhou J."/>
            <person name="Wu P."/>
            <person name="Xiong Z."/>
            <person name="Liu N."/>
            <person name="Zhao N."/>
            <person name="Ji M."/>
            <person name="Qiu Y."/>
            <person name="Yang B."/>
        </authorList>
    </citation>
    <scope>NUCLEOTIDE SEQUENCE [LARGE SCALE GENOMIC DNA]</scope>
    <source>
        <strain evidence="1">Ann1</strain>
    </source>
</reference>
<proteinExistence type="predicted"/>
<sequence>MAYRSYILFHFLDTLSSKRLHAPVVEKVTRDAQRDIPSFTLIVVLRPSFSIIQLSLDFLYKMSHGRLLQSIILEELLKEDEEESESELSDQGSETSDHIVAEEPLSAEESNCSDSEEDDLQLYAGKQPEGPYQLSNAASDVVKRLITPISGTGRNLTIVNWSTSVPPTND</sequence>
<name>A0ACC1CJ28_9NEOP</name>
<evidence type="ECO:0000313" key="2">
    <source>
        <dbReference type="Proteomes" id="UP000824533"/>
    </source>
</evidence>
<evidence type="ECO:0000313" key="1">
    <source>
        <dbReference type="EMBL" id="KAJ0171538.1"/>
    </source>
</evidence>
<gene>
    <name evidence="1" type="ORF">K1T71_013088</name>
</gene>
<comment type="caution">
    <text evidence="1">The sequence shown here is derived from an EMBL/GenBank/DDBJ whole genome shotgun (WGS) entry which is preliminary data.</text>
</comment>